<dbReference type="PANTHER" id="PTHR30408">
    <property type="entry name" value="TYPE-1 RESTRICTION ENZYME ECOKI SPECIFICITY PROTEIN"/>
    <property type="match status" value="1"/>
</dbReference>
<evidence type="ECO:0000313" key="6">
    <source>
        <dbReference type="EMBL" id="EET88933.1"/>
    </source>
</evidence>
<dbReference type="GO" id="GO:0009307">
    <property type="term" value="P:DNA restriction-modification system"/>
    <property type="evidence" value="ECO:0007669"/>
    <property type="project" value="UniProtKB-KW"/>
</dbReference>
<reference evidence="6 7" key="1">
    <citation type="submission" date="2009-06" db="EMBL/GenBank/DDBJ databases">
        <title>The draft genome of Clostridium carboxidivorans P7.</title>
        <authorList>
            <consortium name="US DOE Joint Genome Institute (JGI-PGF)"/>
            <person name="Lucas S."/>
            <person name="Copeland A."/>
            <person name="Lapidus A."/>
            <person name="Glavina del Rio T."/>
            <person name="Tice H."/>
            <person name="Bruce D."/>
            <person name="Goodwin L."/>
            <person name="Pitluck S."/>
            <person name="Larimer F."/>
            <person name="Land M.L."/>
            <person name="Hauser L."/>
            <person name="Hemme C.L."/>
        </authorList>
    </citation>
    <scope>NUCLEOTIDE SEQUENCE [LARGE SCALE GENOMIC DNA]</scope>
    <source>
        <strain evidence="6 7">P7</strain>
    </source>
</reference>
<dbReference type="Gene3D" id="3.90.220.20">
    <property type="entry name" value="DNA methylase specificity domains"/>
    <property type="match status" value="2"/>
</dbReference>
<feature type="coiled-coil region" evidence="4">
    <location>
        <begin position="385"/>
        <end position="415"/>
    </location>
</feature>
<evidence type="ECO:0000256" key="3">
    <source>
        <dbReference type="ARBA" id="ARBA00023125"/>
    </source>
</evidence>
<protein>
    <submittedName>
        <fullName evidence="6">Restriction modification system DNA specificity domain protein</fullName>
    </submittedName>
</protein>
<dbReference type="KEGG" id="cck:Ccar_03575"/>
<keyword evidence="2" id="KW-0680">Restriction system</keyword>
<evidence type="ECO:0000256" key="2">
    <source>
        <dbReference type="ARBA" id="ARBA00022747"/>
    </source>
</evidence>
<evidence type="ECO:0000256" key="1">
    <source>
        <dbReference type="ARBA" id="ARBA00010923"/>
    </source>
</evidence>
<keyword evidence="3" id="KW-0238">DNA-binding</keyword>
<feature type="coiled-coil region" evidence="4">
    <location>
        <begin position="175"/>
        <end position="216"/>
    </location>
</feature>
<evidence type="ECO:0000256" key="4">
    <source>
        <dbReference type="SAM" id="Coils"/>
    </source>
</evidence>
<dbReference type="SUPFAM" id="SSF116734">
    <property type="entry name" value="DNA methylase specificity domain"/>
    <property type="match status" value="2"/>
</dbReference>
<dbReference type="CDD" id="cd17285">
    <property type="entry name" value="RMtype1_S_Csp16704I_TRD2-CR2_like"/>
    <property type="match status" value="1"/>
</dbReference>
<dbReference type="CDD" id="cd17273">
    <property type="entry name" value="RMtype1_S_EcoJA69PI-TRD1-CR1_like"/>
    <property type="match status" value="1"/>
</dbReference>
<dbReference type="RefSeq" id="WP_007059457.1">
    <property type="nucleotide sequence ID" value="NZ_ACVI01000006.1"/>
</dbReference>
<accession>C6PP55</accession>
<dbReference type="Pfam" id="PF01420">
    <property type="entry name" value="Methylase_S"/>
    <property type="match status" value="2"/>
</dbReference>
<dbReference type="PATRIC" id="fig|536227.13.peg.755"/>
<dbReference type="OrthoDB" id="9811611at2"/>
<dbReference type="Proteomes" id="UP000004198">
    <property type="component" value="Unassembled WGS sequence"/>
</dbReference>
<dbReference type="InterPro" id="IPR052021">
    <property type="entry name" value="Type-I_RS_S_subunit"/>
</dbReference>
<dbReference type="Gene3D" id="1.10.287.1120">
    <property type="entry name" value="Bipartite methylase S protein"/>
    <property type="match status" value="1"/>
</dbReference>
<sequence length="447" mass="51034">MAKKQLTLEERLEEAIIKDGPYEVPENWVWIEIGRVIEVVSGGTPKSNVSDYYENGDVAWITPADLSGYSNIYISRGKRNITKLGLEKSSAKLMPKNSVLMSSRAPIGYVAIAKNEISTNQGFKNFLPSPVYLPKYLYFYLKYSKDLIETYASGTTFLEISGAKAKLLPFPIAPLKEQQRIVDRIESLFEKLDKAKELIEEAREEFEKRKSAILEKAFRGELTEKWRDDTKINSFKDTKFEELFAFIGGGTPSKANKEYWNGEINWASVKDIKNNYLYDTIDKITEEGVKNSSTNVAKNGEIILVTRISPGKVTIAQKDIAINQDLKIVRPKIEEIDYKYMYYLFLYKEKDLISKSQGTTVKGITINELNKIQISLPVLEEQKEIVRILDKLLEEESKIEELTQLEDQIELVKKSILAKAFRGELGTNSEEDESALDLLREILSKDI</sequence>
<dbReference type="InterPro" id="IPR000055">
    <property type="entry name" value="Restrct_endonuc_typeI_TRD"/>
</dbReference>
<organism evidence="6 7">
    <name type="scientific">Clostridium carboxidivorans P7</name>
    <dbReference type="NCBI Taxonomy" id="536227"/>
    <lineage>
        <taxon>Bacteria</taxon>
        <taxon>Bacillati</taxon>
        <taxon>Bacillota</taxon>
        <taxon>Clostridia</taxon>
        <taxon>Eubacteriales</taxon>
        <taxon>Clostridiaceae</taxon>
        <taxon>Clostridium</taxon>
    </lineage>
</organism>
<dbReference type="GO" id="GO:0003677">
    <property type="term" value="F:DNA binding"/>
    <property type="evidence" value="ECO:0007669"/>
    <property type="project" value="UniProtKB-KW"/>
</dbReference>
<dbReference type="STRING" id="536227.Ccar_03575"/>
<dbReference type="PANTHER" id="PTHR30408:SF12">
    <property type="entry name" value="TYPE I RESTRICTION ENZYME MJAVIII SPECIFICITY SUBUNIT"/>
    <property type="match status" value="1"/>
</dbReference>
<keyword evidence="4" id="KW-0175">Coiled coil</keyword>
<dbReference type="EMBL" id="ACVI01000006">
    <property type="protein sequence ID" value="EET88933.1"/>
    <property type="molecule type" value="Genomic_DNA"/>
</dbReference>
<proteinExistence type="inferred from homology"/>
<feature type="domain" description="Type I restriction modification DNA specificity" evidence="5">
    <location>
        <begin position="236"/>
        <end position="406"/>
    </location>
</feature>
<comment type="similarity">
    <text evidence="1">Belongs to the type-I restriction system S methylase family.</text>
</comment>
<comment type="caution">
    <text evidence="6">The sequence shown here is derived from an EMBL/GenBank/DDBJ whole genome shotgun (WGS) entry which is preliminary data.</text>
</comment>
<dbReference type="REBASE" id="29815">
    <property type="entry name" value="S.CcaPORF573P"/>
</dbReference>
<dbReference type="eggNOG" id="COG0732">
    <property type="taxonomic scope" value="Bacteria"/>
</dbReference>
<evidence type="ECO:0000313" key="7">
    <source>
        <dbReference type="Proteomes" id="UP000004198"/>
    </source>
</evidence>
<evidence type="ECO:0000259" key="5">
    <source>
        <dbReference type="Pfam" id="PF01420"/>
    </source>
</evidence>
<keyword evidence="7" id="KW-1185">Reference proteome</keyword>
<dbReference type="InterPro" id="IPR044946">
    <property type="entry name" value="Restrct_endonuc_typeI_TRD_sf"/>
</dbReference>
<gene>
    <name evidence="6" type="ORF">CcarbDRAFT_0572</name>
</gene>
<dbReference type="AlphaFoldDB" id="C6PP55"/>
<feature type="domain" description="Type I restriction modification DNA specificity" evidence="5">
    <location>
        <begin position="25"/>
        <end position="200"/>
    </location>
</feature>
<name>C6PP55_9CLOT</name>